<evidence type="ECO:0000313" key="2">
    <source>
        <dbReference type="Proteomes" id="UP000827872"/>
    </source>
</evidence>
<name>A0ACB8G339_9SAUR</name>
<accession>A0ACB8G339</accession>
<dbReference type="EMBL" id="CM037615">
    <property type="protein sequence ID" value="KAH8013956.1"/>
    <property type="molecule type" value="Genomic_DNA"/>
</dbReference>
<keyword evidence="2" id="KW-1185">Reference proteome</keyword>
<protein>
    <submittedName>
        <fullName evidence="1">Uncharacterized protein</fullName>
    </submittedName>
</protein>
<reference evidence="1" key="1">
    <citation type="submission" date="2021-08" db="EMBL/GenBank/DDBJ databases">
        <title>The first chromosome-level gecko genome reveals the dynamic sex chromosomes of Neotropical dwarf geckos (Sphaerodactylidae: Sphaerodactylus).</title>
        <authorList>
            <person name="Pinto B.J."/>
            <person name="Keating S.E."/>
            <person name="Gamble T."/>
        </authorList>
    </citation>
    <scope>NUCLEOTIDE SEQUENCE</scope>
    <source>
        <strain evidence="1">TG3544</strain>
    </source>
</reference>
<proteinExistence type="predicted"/>
<gene>
    <name evidence="1" type="ORF">K3G42_023839</name>
</gene>
<organism evidence="1 2">
    <name type="scientific">Sphaerodactylus townsendi</name>
    <dbReference type="NCBI Taxonomy" id="933632"/>
    <lineage>
        <taxon>Eukaryota</taxon>
        <taxon>Metazoa</taxon>
        <taxon>Chordata</taxon>
        <taxon>Craniata</taxon>
        <taxon>Vertebrata</taxon>
        <taxon>Euteleostomi</taxon>
        <taxon>Lepidosauria</taxon>
        <taxon>Squamata</taxon>
        <taxon>Bifurcata</taxon>
        <taxon>Gekkota</taxon>
        <taxon>Sphaerodactylidae</taxon>
        <taxon>Sphaerodactylus</taxon>
    </lineage>
</organism>
<sequence>MGSTRLPNYQAYRAMAQALKEARFVAAEEEEEEAVEAQMSPIDKEAAPIASTLPFRDRHMAIDSHSTPGTLQQLAMSP</sequence>
<evidence type="ECO:0000313" key="1">
    <source>
        <dbReference type="EMBL" id="KAH8013956.1"/>
    </source>
</evidence>
<dbReference type="Proteomes" id="UP000827872">
    <property type="component" value="Linkage Group LG02"/>
</dbReference>
<comment type="caution">
    <text evidence="1">The sequence shown here is derived from an EMBL/GenBank/DDBJ whole genome shotgun (WGS) entry which is preliminary data.</text>
</comment>